<dbReference type="InterPro" id="IPR011478">
    <property type="entry name" value="DUF1585"/>
</dbReference>
<dbReference type="InterPro" id="IPR013043">
    <property type="entry name" value="DUF1595"/>
</dbReference>
<dbReference type="InterPro" id="IPR013042">
    <property type="entry name" value="DUF1592"/>
</dbReference>
<evidence type="ECO:0000259" key="4">
    <source>
        <dbReference type="Pfam" id="PF07627"/>
    </source>
</evidence>
<feature type="domain" description="DUF1585" evidence="2">
    <location>
        <begin position="733"/>
        <end position="806"/>
    </location>
</feature>
<organism evidence="7">
    <name type="scientific">marine metagenome</name>
    <dbReference type="NCBI Taxonomy" id="408172"/>
    <lineage>
        <taxon>unclassified sequences</taxon>
        <taxon>metagenomes</taxon>
        <taxon>ecological metagenomes</taxon>
    </lineage>
</organism>
<evidence type="ECO:0000259" key="5">
    <source>
        <dbReference type="Pfam" id="PF07631"/>
    </source>
</evidence>
<dbReference type="InterPro" id="IPR013039">
    <property type="entry name" value="DUF1588"/>
</dbReference>
<reference evidence="7" key="1">
    <citation type="submission" date="2018-05" db="EMBL/GenBank/DDBJ databases">
        <authorList>
            <person name="Lanie J.A."/>
            <person name="Ng W.-L."/>
            <person name="Kazmierczak K.M."/>
            <person name="Andrzejewski T.M."/>
            <person name="Davidsen T.M."/>
            <person name="Wayne K.J."/>
            <person name="Tettelin H."/>
            <person name="Glass J.I."/>
            <person name="Rusch D."/>
            <person name="Podicherti R."/>
            <person name="Tsui H.-C.T."/>
            <person name="Winkler M.E."/>
        </authorList>
    </citation>
    <scope>NUCLEOTIDE SEQUENCE</scope>
</reference>
<feature type="compositionally biased region" description="Polar residues" evidence="1">
    <location>
        <begin position="220"/>
        <end position="230"/>
    </location>
</feature>
<feature type="domain" description="DUF1588" evidence="4">
    <location>
        <begin position="619"/>
        <end position="719"/>
    </location>
</feature>
<dbReference type="EMBL" id="UINC01001493">
    <property type="protein sequence ID" value="SUZ82123.1"/>
    <property type="molecule type" value="Genomic_DNA"/>
</dbReference>
<dbReference type="Pfam" id="PF07637">
    <property type="entry name" value="PSD5"/>
    <property type="match status" value="1"/>
</dbReference>
<evidence type="ECO:0000259" key="3">
    <source>
        <dbReference type="Pfam" id="PF07626"/>
    </source>
</evidence>
<feature type="domain" description="DUF1595" evidence="6">
    <location>
        <begin position="403"/>
        <end position="460"/>
    </location>
</feature>
<dbReference type="Pfam" id="PF07624">
    <property type="entry name" value="PSD2"/>
    <property type="match status" value="1"/>
</dbReference>
<proteinExistence type="predicted"/>
<feature type="region of interest" description="Disordered" evidence="1">
    <location>
        <begin position="215"/>
        <end position="234"/>
    </location>
</feature>
<accession>A0A381QX62</accession>
<dbReference type="InterPro" id="IPR013036">
    <property type="entry name" value="DUF1587"/>
</dbReference>
<dbReference type="Pfam" id="PF07631">
    <property type="entry name" value="PSD4"/>
    <property type="match status" value="1"/>
</dbReference>
<dbReference type="Pfam" id="PF07626">
    <property type="entry name" value="PSD3"/>
    <property type="match status" value="1"/>
</dbReference>
<evidence type="ECO:0000256" key="1">
    <source>
        <dbReference type="SAM" id="MobiDB-lite"/>
    </source>
</evidence>
<evidence type="ECO:0000313" key="7">
    <source>
        <dbReference type="EMBL" id="SUZ82123.1"/>
    </source>
</evidence>
<dbReference type="AlphaFoldDB" id="A0A381QX62"/>
<evidence type="ECO:0000259" key="6">
    <source>
        <dbReference type="Pfam" id="PF07637"/>
    </source>
</evidence>
<sequence>MKLADVRWKPQTRRIAVAIVILTLLCLGLTVDTILGQGSSATIVASSMPKATPPVSHQGYNITIGRFCLRCHNDALLTGGLTLESFDASRAYQDAERAEKIIRKLRAGMMPPQIAEQPDAASVAALVSALETTIDKATVSPNPGRKAFQRLNRAEYLASVQDLLGLEIDVSKFLPPDTISASFDNIADVQMPSATLMEGYLRAAAHISRVAVGDPDAGPGSTSYPIPRTQSQKDRVEGAPFGTRGGIAVVHNFPADGKYEFRLLVHGDLVGDLFGRTLVRNEQIEVSVDGERVAVVNIDRWMSEADPAGLTIVTNPVDIHAGPHLVAAAFVQQLVGPEDDLITPIDHTLADTDIGVGYGISTLTHLRDFSIVGPFEVTGVSDNHVRRGIFTCRPTSPEEEEPCAKRIISRLAAQAYRRPPNVSDVDDLMGFYNQGVGFEGGVRTALRALLASPDFVFRMEETPDGVVPGDIYRVSDLDLASRLSFFIWGAPPDQELVGLATRGELSNPEILNRQVLRMLADPRSMALATRFASQWLRLQDLAKVHPDALSFPYYDHILSRAMYRETEFFFSHLVREDRSILELLTADYTFVNERLARHYGFPDVAGPEFRKVPYPDDRRRGILGHGSILTMTSHGNRTSPVLRGKWVLEVLLGNPPPPPPPNIPDLEETSGATDGRFLSVAEQLATHRANPSCSSCHNVIDPIGLALDNFDVTGAWRIKDRGVEINASSELYDGTPLSGPRDLSEALLNRSDVVITHFTESLLAYALGRRVEYFDMPAIRKIVRQAEDNNFRISSFVLGIANSDAFQMARAETTEEVNLEVQ</sequence>
<gene>
    <name evidence="7" type="ORF">METZ01_LOCUS34977</name>
</gene>
<evidence type="ECO:0008006" key="8">
    <source>
        <dbReference type="Google" id="ProtNLM"/>
    </source>
</evidence>
<feature type="domain" description="DUF1587" evidence="3">
    <location>
        <begin position="149"/>
        <end position="212"/>
    </location>
</feature>
<feature type="domain" description="DUF1592" evidence="5">
    <location>
        <begin position="475"/>
        <end position="600"/>
    </location>
</feature>
<name>A0A381QX62_9ZZZZ</name>
<evidence type="ECO:0000259" key="2">
    <source>
        <dbReference type="Pfam" id="PF07624"/>
    </source>
</evidence>
<protein>
    <recommendedName>
        <fullName evidence="8">Cytochrome c domain-containing protein</fullName>
    </recommendedName>
</protein>
<dbReference type="Pfam" id="PF07627">
    <property type="entry name" value="PSCyt3"/>
    <property type="match status" value="1"/>
</dbReference>